<dbReference type="OrthoDB" id="9806726at2"/>
<dbReference type="Proteomes" id="UP000051686">
    <property type="component" value="Unassembled WGS sequence"/>
</dbReference>
<keyword evidence="3 5" id="KW-0067">ATP-binding</keyword>
<dbReference type="PATRIC" id="fig|1423777.3.peg.970"/>
<keyword evidence="6" id="KW-1185">Reference proteome</keyword>
<dbReference type="GO" id="GO:0016887">
    <property type="term" value="F:ATP hydrolysis activity"/>
    <property type="evidence" value="ECO:0007669"/>
    <property type="project" value="InterPro"/>
</dbReference>
<evidence type="ECO:0000256" key="2">
    <source>
        <dbReference type="ARBA" id="ARBA00022741"/>
    </source>
</evidence>
<name>A0A0R1MK12_9LACO</name>
<evidence type="ECO:0000259" key="4">
    <source>
        <dbReference type="PROSITE" id="PS50893"/>
    </source>
</evidence>
<comment type="caution">
    <text evidence="5">The sequence shown here is derived from an EMBL/GenBank/DDBJ whole genome shotgun (WGS) entry which is preliminary data.</text>
</comment>
<accession>A0A0R1MK12</accession>
<evidence type="ECO:0000256" key="1">
    <source>
        <dbReference type="ARBA" id="ARBA00022448"/>
    </source>
</evidence>
<dbReference type="InterPro" id="IPR003439">
    <property type="entry name" value="ABC_transporter-like_ATP-bd"/>
</dbReference>
<organism evidence="5 6">
    <name type="scientific">Liquorilactobacillus oeni DSM 19972</name>
    <dbReference type="NCBI Taxonomy" id="1423777"/>
    <lineage>
        <taxon>Bacteria</taxon>
        <taxon>Bacillati</taxon>
        <taxon>Bacillota</taxon>
        <taxon>Bacilli</taxon>
        <taxon>Lactobacillales</taxon>
        <taxon>Lactobacillaceae</taxon>
        <taxon>Liquorilactobacillus</taxon>
    </lineage>
</organism>
<reference evidence="5 6" key="1">
    <citation type="journal article" date="2015" name="Genome Announc.">
        <title>Expanding the biotechnology potential of lactobacilli through comparative genomics of 213 strains and associated genera.</title>
        <authorList>
            <person name="Sun Z."/>
            <person name="Harris H.M."/>
            <person name="McCann A."/>
            <person name="Guo C."/>
            <person name="Argimon S."/>
            <person name="Zhang W."/>
            <person name="Yang X."/>
            <person name="Jeffery I.B."/>
            <person name="Cooney J.C."/>
            <person name="Kagawa T.F."/>
            <person name="Liu W."/>
            <person name="Song Y."/>
            <person name="Salvetti E."/>
            <person name="Wrobel A."/>
            <person name="Rasinkangas P."/>
            <person name="Parkhill J."/>
            <person name="Rea M.C."/>
            <person name="O'Sullivan O."/>
            <person name="Ritari J."/>
            <person name="Douillard F.P."/>
            <person name="Paul Ross R."/>
            <person name="Yang R."/>
            <person name="Briner A.E."/>
            <person name="Felis G.E."/>
            <person name="de Vos W.M."/>
            <person name="Barrangou R."/>
            <person name="Klaenhammer T.R."/>
            <person name="Caufield P.W."/>
            <person name="Cui Y."/>
            <person name="Zhang H."/>
            <person name="O'Toole P.W."/>
        </authorList>
    </citation>
    <scope>NUCLEOTIDE SEQUENCE [LARGE SCALE GENOMIC DNA]</scope>
    <source>
        <strain evidence="5 6">DSM 19972</strain>
    </source>
</reference>
<feature type="domain" description="ABC transporter" evidence="4">
    <location>
        <begin position="5"/>
        <end position="222"/>
    </location>
</feature>
<dbReference type="InterPro" id="IPR003593">
    <property type="entry name" value="AAA+_ATPase"/>
</dbReference>
<dbReference type="Pfam" id="PF00005">
    <property type="entry name" value="ABC_tran"/>
    <property type="match status" value="1"/>
</dbReference>
<dbReference type="Gene3D" id="3.40.50.300">
    <property type="entry name" value="P-loop containing nucleotide triphosphate hydrolases"/>
    <property type="match status" value="1"/>
</dbReference>
<dbReference type="PANTHER" id="PTHR42734">
    <property type="entry name" value="METAL TRANSPORT SYSTEM ATP-BINDING PROTEIN TM_0124-RELATED"/>
    <property type="match status" value="1"/>
</dbReference>
<keyword evidence="1" id="KW-0813">Transport</keyword>
<dbReference type="InterPro" id="IPR027417">
    <property type="entry name" value="P-loop_NTPase"/>
</dbReference>
<dbReference type="SUPFAM" id="SSF52540">
    <property type="entry name" value="P-loop containing nucleoside triphosphate hydrolases"/>
    <property type="match status" value="1"/>
</dbReference>
<gene>
    <name evidence="5" type="ORF">FD46_GL000947</name>
</gene>
<evidence type="ECO:0000313" key="5">
    <source>
        <dbReference type="EMBL" id="KRL05530.1"/>
    </source>
</evidence>
<evidence type="ECO:0000256" key="3">
    <source>
        <dbReference type="ARBA" id="ARBA00022840"/>
    </source>
</evidence>
<dbReference type="SMART" id="SM00382">
    <property type="entry name" value="AAA"/>
    <property type="match status" value="1"/>
</dbReference>
<sequence length="222" mass="24979">MKTILEVKNLNLRVPEKQLFTNLSFSIPANRLTCMTGENGVGKTTLAKHLLKSAGKDNAHVEFAVKRTQIQYVPQLRNIDDDFPLSVHDFVALGLKRSRFLWYSKAERQLLKRVLADTHLNKIQKEALGAASGGEKQRAFLAQALCAEPRLLILDEATASLDKDAKHKLLKLISNLIAEKKITVLFITHDAELVEKYADYELLLSAQQGKLINRRRDTHAAV</sequence>
<dbReference type="GO" id="GO:0005524">
    <property type="term" value="F:ATP binding"/>
    <property type="evidence" value="ECO:0007669"/>
    <property type="project" value="UniProtKB-KW"/>
</dbReference>
<dbReference type="PROSITE" id="PS50893">
    <property type="entry name" value="ABC_TRANSPORTER_2"/>
    <property type="match status" value="1"/>
</dbReference>
<keyword evidence="2" id="KW-0547">Nucleotide-binding</keyword>
<protein>
    <submittedName>
        <fullName evidence="5">ABC transporter ATP-binding protein</fullName>
    </submittedName>
</protein>
<dbReference type="InterPro" id="IPR050153">
    <property type="entry name" value="Metal_Ion_Import_ABC"/>
</dbReference>
<dbReference type="EMBL" id="AZEH01000025">
    <property type="protein sequence ID" value="KRL05530.1"/>
    <property type="molecule type" value="Genomic_DNA"/>
</dbReference>
<dbReference type="RefSeq" id="WP_057895866.1">
    <property type="nucleotide sequence ID" value="NZ_AZEH01000025.1"/>
</dbReference>
<proteinExistence type="predicted"/>
<evidence type="ECO:0000313" key="6">
    <source>
        <dbReference type="Proteomes" id="UP000051686"/>
    </source>
</evidence>
<dbReference type="STRING" id="1423777.FD46_GL000947"/>
<dbReference type="AlphaFoldDB" id="A0A0R1MK12"/>